<feature type="domain" description="Zinc finger PHD-type" evidence="5">
    <location>
        <begin position="125"/>
        <end position="176"/>
    </location>
</feature>
<evidence type="ECO:0000313" key="7">
    <source>
        <dbReference type="Proteomes" id="UP001186944"/>
    </source>
</evidence>
<feature type="compositionally biased region" description="Basic and acidic residues" evidence="4">
    <location>
        <begin position="201"/>
        <end position="210"/>
    </location>
</feature>
<reference evidence="6" key="1">
    <citation type="submission" date="2019-08" db="EMBL/GenBank/DDBJ databases">
        <title>The improved chromosome-level genome for the pearl oyster Pinctada fucata martensii using PacBio sequencing and Hi-C.</title>
        <authorList>
            <person name="Zheng Z."/>
        </authorList>
    </citation>
    <scope>NUCLEOTIDE SEQUENCE</scope>
    <source>
        <strain evidence="6">ZZ-2019</strain>
        <tissue evidence="6">Adductor muscle</tissue>
    </source>
</reference>
<feature type="region of interest" description="Disordered" evidence="4">
    <location>
        <begin position="1"/>
        <end position="31"/>
    </location>
</feature>
<feature type="compositionally biased region" description="Basic residues" evidence="4">
    <location>
        <begin position="211"/>
        <end position="221"/>
    </location>
</feature>
<evidence type="ECO:0000256" key="4">
    <source>
        <dbReference type="SAM" id="MobiDB-lite"/>
    </source>
</evidence>
<evidence type="ECO:0000256" key="2">
    <source>
        <dbReference type="ARBA" id="ARBA00022771"/>
    </source>
</evidence>
<dbReference type="GO" id="GO:0008270">
    <property type="term" value="F:zinc ion binding"/>
    <property type="evidence" value="ECO:0007669"/>
    <property type="project" value="UniProtKB-KW"/>
</dbReference>
<dbReference type="Proteomes" id="UP001186944">
    <property type="component" value="Unassembled WGS sequence"/>
</dbReference>
<dbReference type="EMBL" id="VSWD01000003">
    <property type="protein sequence ID" value="KAK3105892.1"/>
    <property type="molecule type" value="Genomic_DNA"/>
</dbReference>
<evidence type="ECO:0000313" key="6">
    <source>
        <dbReference type="EMBL" id="KAK3105892.1"/>
    </source>
</evidence>
<dbReference type="InterPro" id="IPR019786">
    <property type="entry name" value="Zinc_finger_PHD-type_CS"/>
</dbReference>
<organism evidence="6 7">
    <name type="scientific">Pinctada imbricata</name>
    <name type="common">Atlantic pearl-oyster</name>
    <name type="synonym">Pinctada martensii</name>
    <dbReference type="NCBI Taxonomy" id="66713"/>
    <lineage>
        <taxon>Eukaryota</taxon>
        <taxon>Metazoa</taxon>
        <taxon>Spiralia</taxon>
        <taxon>Lophotrochozoa</taxon>
        <taxon>Mollusca</taxon>
        <taxon>Bivalvia</taxon>
        <taxon>Autobranchia</taxon>
        <taxon>Pteriomorphia</taxon>
        <taxon>Pterioida</taxon>
        <taxon>Pterioidea</taxon>
        <taxon>Pteriidae</taxon>
        <taxon>Pinctada</taxon>
    </lineage>
</organism>
<evidence type="ECO:0000256" key="1">
    <source>
        <dbReference type="ARBA" id="ARBA00022723"/>
    </source>
</evidence>
<evidence type="ECO:0000259" key="5">
    <source>
        <dbReference type="SMART" id="SM00249"/>
    </source>
</evidence>
<keyword evidence="3" id="KW-0862">Zinc</keyword>
<name>A0AA89C4R0_PINIB</name>
<feature type="region of interest" description="Disordered" evidence="4">
    <location>
        <begin position="461"/>
        <end position="480"/>
    </location>
</feature>
<feature type="compositionally biased region" description="Polar residues" evidence="4">
    <location>
        <begin position="356"/>
        <end position="386"/>
    </location>
</feature>
<dbReference type="PROSITE" id="PS01359">
    <property type="entry name" value="ZF_PHD_1"/>
    <property type="match status" value="1"/>
</dbReference>
<feature type="region of interest" description="Disordered" evidence="4">
    <location>
        <begin position="353"/>
        <end position="394"/>
    </location>
</feature>
<dbReference type="SUPFAM" id="SSF57903">
    <property type="entry name" value="FYVE/PHD zinc finger"/>
    <property type="match status" value="1"/>
</dbReference>
<dbReference type="Gene3D" id="3.30.40.10">
    <property type="entry name" value="Zinc/RING finger domain, C3HC4 (zinc finger)"/>
    <property type="match status" value="1"/>
</dbReference>
<feature type="region of interest" description="Disordered" evidence="4">
    <location>
        <begin position="78"/>
        <end position="114"/>
    </location>
</feature>
<feature type="region of interest" description="Disordered" evidence="4">
    <location>
        <begin position="197"/>
        <end position="230"/>
    </location>
</feature>
<proteinExistence type="predicted"/>
<evidence type="ECO:0000256" key="3">
    <source>
        <dbReference type="ARBA" id="ARBA00022833"/>
    </source>
</evidence>
<dbReference type="InterPro" id="IPR001965">
    <property type="entry name" value="Znf_PHD"/>
</dbReference>
<gene>
    <name evidence="6" type="ORF">FSP39_008040</name>
</gene>
<keyword evidence="7" id="KW-1185">Reference proteome</keyword>
<dbReference type="InterPro" id="IPR011011">
    <property type="entry name" value="Znf_FYVE_PHD"/>
</dbReference>
<keyword evidence="1" id="KW-0479">Metal-binding</keyword>
<dbReference type="InterPro" id="IPR013083">
    <property type="entry name" value="Znf_RING/FYVE/PHD"/>
</dbReference>
<comment type="caution">
    <text evidence="6">The sequence shown here is derived from an EMBL/GenBank/DDBJ whole genome shotgun (WGS) entry which is preliminary data.</text>
</comment>
<dbReference type="AlphaFoldDB" id="A0AA89C4R0"/>
<feature type="compositionally biased region" description="Polar residues" evidence="4">
    <location>
        <begin position="85"/>
        <end position="106"/>
    </location>
</feature>
<keyword evidence="2" id="KW-0863">Zinc-finger</keyword>
<accession>A0AA89C4R0</accession>
<sequence length="627" mass="70571">MLKHPPEVMGSLDGSNPKSSPGIPGSNDETNLKCSVINDEIHDEAFEKQNKSLETNIEDNDETNLKCSVINDEIHDETYEKQNKSPETNIENNSQNKRNRTNSTGELQDPLTTPVAWSDGEDSLLCPVCDKQARDGTIECSLCERWVHFMCENMSVGDQTIYESSASEIYICSCCFIDQLFTEEQLKTQNTTNIQNGLDKSIQREESKLSREKKKQNKPPQKRLSAKEKDEYEEKLIEMRTEIIRLEKIVTEQKNTIRNLKIKVGAQIPGHDSLEHGTSCDNRLQRLEGDSIRMRLDILEMQMKNILGSQLPRVQLTSPENNENNLQTAQHFLCPGRASTQTSIEVKMDQPITIKDSPQNSPQIGSPETSRQMLQQPQALCQSQTKIGPPPHPGPLPHPAPIKMGPLQPCKQTIQQSRALCQPQIKIGPPSCPVPVETGSLQPCRQKPQQSQAVCQTRAKMGPVPRPTQTEIGTPFQPPQTTIRPPSHYHHMECSPPMTMSHSLNTGRTPSPIQHMALTQSMTINQAHMLKLGQSPHTEMKREIAGPPLRVIPHPLMIPPLKHQPLVSHNMTKNLYNKRSTVHPQMNTVTHLITVPQMPKLQSVQLRHAESLPQGHLQTLYLINQRN</sequence>
<dbReference type="SMART" id="SM00249">
    <property type="entry name" value="PHD"/>
    <property type="match status" value="1"/>
</dbReference>
<protein>
    <recommendedName>
        <fullName evidence="5">Zinc finger PHD-type domain-containing protein</fullName>
    </recommendedName>
</protein>